<sequence length="220" mass="24559">MPAGVEKRVIQALQRLIRRRSCVSVAELAAEARLAPSDVHRALEVLERRRLVAVSGNKVCYIGGALDEQAHVIGRELRRILDEARSRRSIVASVYEVKRSPLRVVVIVRRDGIVFAVLPVTSREPAERLVGLARGLARLARRAAEQGCSEFCVDHVTPRLVVPVIASNYGAPRLIEGVLFRPARGLLDLIIEPEAALSDPFVRVYECNRQARREESQYIE</sequence>
<name>A0A832ZSN9_9CREN</name>
<dbReference type="AlphaFoldDB" id="A0A832ZSN9"/>
<dbReference type="GO" id="GO:0003677">
    <property type="term" value="F:DNA binding"/>
    <property type="evidence" value="ECO:0007669"/>
    <property type="project" value="InterPro"/>
</dbReference>
<dbReference type="InterPro" id="IPR036390">
    <property type="entry name" value="WH_DNA-bd_sf"/>
</dbReference>
<organism evidence="2 3">
    <name type="scientific">Pyrodictium delaneyi</name>
    <dbReference type="NCBI Taxonomy" id="1273541"/>
    <lineage>
        <taxon>Archaea</taxon>
        <taxon>Thermoproteota</taxon>
        <taxon>Thermoprotei</taxon>
        <taxon>Desulfurococcales</taxon>
        <taxon>Pyrodictiaceae</taxon>
        <taxon>Pyrodictium</taxon>
    </lineage>
</organism>
<accession>A0A832ZSN9</accession>
<evidence type="ECO:0000313" key="3">
    <source>
        <dbReference type="Proteomes" id="UP000600071"/>
    </source>
</evidence>
<evidence type="ECO:0000259" key="1">
    <source>
        <dbReference type="Pfam" id="PF09339"/>
    </source>
</evidence>
<dbReference type="Gene3D" id="1.10.10.10">
    <property type="entry name" value="Winged helix-like DNA-binding domain superfamily/Winged helix DNA-binding domain"/>
    <property type="match status" value="1"/>
</dbReference>
<gene>
    <name evidence="2" type="ORF">EYH50_01425</name>
</gene>
<proteinExistence type="predicted"/>
<dbReference type="InterPro" id="IPR036388">
    <property type="entry name" value="WH-like_DNA-bd_sf"/>
</dbReference>
<dbReference type="SUPFAM" id="SSF46785">
    <property type="entry name" value="Winged helix' DNA-binding domain"/>
    <property type="match status" value="1"/>
</dbReference>
<reference evidence="2" key="1">
    <citation type="journal article" date="2020" name="ISME J.">
        <title>Gammaproteobacteria mediating utilization of methyl-, sulfur- and petroleum organic compounds in deep ocean hydrothermal plumes.</title>
        <authorList>
            <person name="Zhou Z."/>
            <person name="Liu Y."/>
            <person name="Pan J."/>
            <person name="Cron B.R."/>
            <person name="Toner B.M."/>
            <person name="Anantharaman K."/>
            <person name="Breier J.A."/>
            <person name="Dick G.J."/>
            <person name="Li M."/>
        </authorList>
    </citation>
    <scope>NUCLEOTIDE SEQUENCE</scope>
    <source>
        <strain evidence="2">SZUA-1523</strain>
    </source>
</reference>
<feature type="domain" description="HTH iclR-type" evidence="1">
    <location>
        <begin position="8"/>
        <end position="53"/>
    </location>
</feature>
<dbReference type="EMBL" id="DQVR01000034">
    <property type="protein sequence ID" value="HIQ23692.1"/>
    <property type="molecule type" value="Genomic_DNA"/>
</dbReference>
<protein>
    <recommendedName>
        <fullName evidence="1">HTH iclR-type domain-containing protein</fullName>
    </recommendedName>
</protein>
<dbReference type="Pfam" id="PF09339">
    <property type="entry name" value="HTH_IclR"/>
    <property type="match status" value="1"/>
</dbReference>
<dbReference type="GO" id="GO:0006355">
    <property type="term" value="P:regulation of DNA-templated transcription"/>
    <property type="evidence" value="ECO:0007669"/>
    <property type="project" value="InterPro"/>
</dbReference>
<evidence type="ECO:0000313" key="2">
    <source>
        <dbReference type="EMBL" id="HIQ23692.1"/>
    </source>
</evidence>
<dbReference type="InterPro" id="IPR005471">
    <property type="entry name" value="Tscrpt_reg_IclR_N"/>
</dbReference>
<comment type="caution">
    <text evidence="2">The sequence shown here is derived from an EMBL/GenBank/DDBJ whole genome shotgun (WGS) entry which is preliminary data.</text>
</comment>
<dbReference type="Proteomes" id="UP000600071">
    <property type="component" value="Unassembled WGS sequence"/>
</dbReference>